<dbReference type="InterPro" id="IPR011009">
    <property type="entry name" value="Kinase-like_dom_sf"/>
</dbReference>
<keyword evidence="2" id="KW-0808">Transferase</keyword>
<dbReference type="PROSITE" id="PS50011">
    <property type="entry name" value="PROTEIN_KINASE_DOM"/>
    <property type="match status" value="1"/>
</dbReference>
<evidence type="ECO:0000256" key="3">
    <source>
        <dbReference type="ARBA" id="ARBA00022741"/>
    </source>
</evidence>
<dbReference type="PANTHER" id="PTHR43851:SF3">
    <property type="entry name" value="COENZYME Q8"/>
    <property type="match status" value="1"/>
</dbReference>
<comment type="similarity">
    <text evidence="1">Belongs to the protein kinase superfamily. ADCK protein kinase family.</text>
</comment>
<dbReference type="InterPro" id="IPR034646">
    <property type="entry name" value="ADCK3_dom"/>
</dbReference>
<gene>
    <name evidence="7" type="ORF">CGZ92_10000</name>
</gene>
<name>A0A255EAX4_9ACTN</name>
<reference evidence="7 8" key="1">
    <citation type="submission" date="2017-07" db="EMBL/GenBank/DDBJ databases">
        <title>Draft whole genome sequences of clinical Proprionibacteriaceae strains.</title>
        <authorList>
            <person name="Bernier A.-M."/>
            <person name="Bernard K."/>
            <person name="Domingo M.-C."/>
        </authorList>
    </citation>
    <scope>NUCLEOTIDE SEQUENCE [LARGE SCALE GENOMIC DNA]</scope>
    <source>
        <strain evidence="7 8">NML 160184</strain>
    </source>
</reference>
<evidence type="ECO:0000313" key="8">
    <source>
        <dbReference type="Proteomes" id="UP000216533"/>
    </source>
</evidence>
<feature type="domain" description="Protein kinase" evidence="6">
    <location>
        <begin position="136"/>
        <end position="446"/>
    </location>
</feature>
<dbReference type="Proteomes" id="UP000216533">
    <property type="component" value="Unassembled WGS sequence"/>
</dbReference>
<organism evidence="7 8">
    <name type="scientific">Parenemella sanctibonifatiensis</name>
    <dbReference type="NCBI Taxonomy" id="2016505"/>
    <lineage>
        <taxon>Bacteria</taxon>
        <taxon>Bacillati</taxon>
        <taxon>Actinomycetota</taxon>
        <taxon>Actinomycetes</taxon>
        <taxon>Propionibacteriales</taxon>
        <taxon>Propionibacteriaceae</taxon>
        <taxon>Parenemella</taxon>
    </lineage>
</organism>
<accession>A0A255EAX4</accession>
<keyword evidence="4 7" id="KW-0067">ATP-binding</keyword>
<evidence type="ECO:0000259" key="6">
    <source>
        <dbReference type="PROSITE" id="PS50011"/>
    </source>
</evidence>
<evidence type="ECO:0000256" key="5">
    <source>
        <dbReference type="SAM" id="MobiDB-lite"/>
    </source>
</evidence>
<dbReference type="Pfam" id="PF03109">
    <property type="entry name" value="ABC1"/>
    <property type="match status" value="1"/>
</dbReference>
<dbReference type="AlphaFoldDB" id="A0A255EAX4"/>
<evidence type="ECO:0000256" key="4">
    <source>
        <dbReference type="ARBA" id="ARBA00022840"/>
    </source>
</evidence>
<evidence type="ECO:0000256" key="2">
    <source>
        <dbReference type="ARBA" id="ARBA00022679"/>
    </source>
</evidence>
<dbReference type="GO" id="GO:0005524">
    <property type="term" value="F:ATP binding"/>
    <property type="evidence" value="ECO:0007669"/>
    <property type="project" value="UniProtKB-KW"/>
</dbReference>
<dbReference type="EMBL" id="NMVI01000018">
    <property type="protein sequence ID" value="OYN86645.1"/>
    <property type="molecule type" value="Genomic_DNA"/>
</dbReference>
<keyword evidence="3" id="KW-0547">Nucleotide-binding</keyword>
<dbReference type="SUPFAM" id="SSF56112">
    <property type="entry name" value="Protein kinase-like (PK-like)"/>
    <property type="match status" value="1"/>
</dbReference>
<dbReference type="RefSeq" id="WP_094451212.1">
    <property type="nucleotide sequence ID" value="NZ_NMVI01000018.1"/>
</dbReference>
<dbReference type="PANTHER" id="PTHR43851">
    <property type="match status" value="1"/>
</dbReference>
<feature type="region of interest" description="Disordered" evidence="5">
    <location>
        <begin position="1"/>
        <end position="20"/>
    </location>
</feature>
<dbReference type="InterPro" id="IPR000719">
    <property type="entry name" value="Prot_kinase_dom"/>
</dbReference>
<proteinExistence type="inferred from homology"/>
<comment type="caution">
    <text evidence="7">The sequence shown here is derived from an EMBL/GenBank/DDBJ whole genome shotgun (WGS) entry which is preliminary data.</text>
</comment>
<dbReference type="CDD" id="cd13970">
    <property type="entry name" value="ABC1_ADCK3"/>
    <property type="match status" value="1"/>
</dbReference>
<dbReference type="InterPro" id="IPR004147">
    <property type="entry name" value="ABC1_dom"/>
</dbReference>
<protein>
    <submittedName>
        <fullName evidence="7">ABC transporter ATP-binding protein</fullName>
    </submittedName>
</protein>
<evidence type="ECO:0000256" key="1">
    <source>
        <dbReference type="ARBA" id="ARBA00009670"/>
    </source>
</evidence>
<dbReference type="Gene3D" id="1.10.510.10">
    <property type="entry name" value="Transferase(Phosphotransferase) domain 1"/>
    <property type="match status" value="1"/>
</dbReference>
<sequence>MSSDESDNGQDRTGGLSTGAWQRNSRLLKLPLGAAARRTAGWRERLTGSSAEEVKQRQHDRAAEQLFAVLGELKGGAMKIGQMFSMFETVLPDDIAEPYRVQLAKLQASAPPMPLTRVLTVLNRELGADWRDLLTDFSPTPAAAASIGQVHRATWRATGQPVAVKVQYPGADQALTTDLRQLERMAQAMGSLTGGIDIVPVVREFAARTSEEVDYDLEAASQQQAADAFHGDPDFVMPRVLAHSSRVMVSEWIEGQPLSTVANLPEEERNRIALQYVRFLFAGPARSGLLHGDPHPGNFLVLPDGRLGIIDFGLVNRLPQGLPYPMGELLRHASRGEATEMLAGLRREGFIAQPVGAEELLDYLSPFIEPAQVPTFHFTRDWMREQFLRVQRATKGDGITTKLNLPPSYVLIHRVWLGGVAVLSQLDVRAPFSSVLDQYLPGWSED</sequence>
<evidence type="ECO:0000313" key="7">
    <source>
        <dbReference type="EMBL" id="OYN86645.1"/>
    </source>
</evidence>
<dbReference type="InterPro" id="IPR051409">
    <property type="entry name" value="Atypical_kinase_ADCK"/>
</dbReference>
<dbReference type="GO" id="GO:0004672">
    <property type="term" value="F:protein kinase activity"/>
    <property type="evidence" value="ECO:0007669"/>
    <property type="project" value="InterPro"/>
</dbReference>